<reference evidence="2" key="1">
    <citation type="journal article" date="2014" name="Science">
        <title>The coffee genome provides insight into the convergent evolution of caffeine biosynthesis.</title>
        <authorList>
            <person name="Denoeud F."/>
            <person name="Carretero-Paulet L."/>
            <person name="Dereeper A."/>
            <person name="Droc G."/>
            <person name="Guyot R."/>
            <person name="Pietrella M."/>
            <person name="Zheng C."/>
            <person name="Alberti A."/>
            <person name="Anthony F."/>
            <person name="Aprea G."/>
            <person name="Aury J.M."/>
            <person name="Bento P."/>
            <person name="Bernard M."/>
            <person name="Bocs S."/>
            <person name="Campa C."/>
            <person name="Cenci A."/>
            <person name="Combes M.C."/>
            <person name="Crouzillat D."/>
            <person name="Da Silva C."/>
            <person name="Daddiego L."/>
            <person name="De Bellis F."/>
            <person name="Dussert S."/>
            <person name="Garsmeur O."/>
            <person name="Gayraud T."/>
            <person name="Guignon V."/>
            <person name="Jahn K."/>
            <person name="Jamilloux V."/>
            <person name="Joet T."/>
            <person name="Labadie K."/>
            <person name="Lan T."/>
            <person name="Leclercq J."/>
            <person name="Lepelley M."/>
            <person name="Leroy T."/>
            <person name="Li L.T."/>
            <person name="Librado P."/>
            <person name="Lopez L."/>
            <person name="Munoz A."/>
            <person name="Noel B."/>
            <person name="Pallavicini A."/>
            <person name="Perrotta G."/>
            <person name="Poncet V."/>
            <person name="Pot D."/>
            <person name="Priyono X."/>
            <person name="Rigoreau M."/>
            <person name="Rouard M."/>
            <person name="Rozas J."/>
            <person name="Tranchant-Dubreuil C."/>
            <person name="VanBuren R."/>
            <person name="Zhang Q."/>
            <person name="Andrade A.C."/>
            <person name="Argout X."/>
            <person name="Bertrand B."/>
            <person name="de Kochko A."/>
            <person name="Graziosi G."/>
            <person name="Henry R.J."/>
            <person name="Jayarama X."/>
            <person name="Ming R."/>
            <person name="Nagai C."/>
            <person name="Rounsley S."/>
            <person name="Sankoff D."/>
            <person name="Giuliano G."/>
            <person name="Albert V.A."/>
            <person name="Wincker P."/>
            <person name="Lashermes P."/>
        </authorList>
    </citation>
    <scope>NUCLEOTIDE SEQUENCE [LARGE SCALE GENOMIC DNA]</scope>
    <source>
        <strain evidence="2">cv. DH200-94</strain>
    </source>
</reference>
<evidence type="ECO:0000313" key="2">
    <source>
        <dbReference type="Proteomes" id="UP000295252"/>
    </source>
</evidence>
<accession>A0A068V4D9</accession>
<dbReference type="EMBL" id="HG739175">
    <property type="protein sequence ID" value="CDP14698.1"/>
    <property type="molecule type" value="Genomic_DNA"/>
</dbReference>
<dbReference type="InParanoid" id="A0A068V4D9"/>
<name>A0A068V4D9_COFCA</name>
<proteinExistence type="predicted"/>
<evidence type="ECO:0000313" key="1">
    <source>
        <dbReference type="EMBL" id="CDP14698.1"/>
    </source>
</evidence>
<gene>
    <name evidence="1" type="ORF">GSCOC_T00042115001</name>
</gene>
<dbReference type="AlphaFoldDB" id="A0A068V4D9"/>
<dbReference type="Proteomes" id="UP000295252">
    <property type="component" value="Chromosome VII"/>
</dbReference>
<protein>
    <submittedName>
        <fullName evidence="1">Uncharacterized protein</fullName>
    </submittedName>
</protein>
<keyword evidence="2" id="KW-1185">Reference proteome</keyword>
<organism evidence="1 2">
    <name type="scientific">Coffea canephora</name>
    <name type="common">Robusta coffee</name>
    <dbReference type="NCBI Taxonomy" id="49390"/>
    <lineage>
        <taxon>Eukaryota</taxon>
        <taxon>Viridiplantae</taxon>
        <taxon>Streptophyta</taxon>
        <taxon>Embryophyta</taxon>
        <taxon>Tracheophyta</taxon>
        <taxon>Spermatophyta</taxon>
        <taxon>Magnoliopsida</taxon>
        <taxon>eudicotyledons</taxon>
        <taxon>Gunneridae</taxon>
        <taxon>Pentapetalae</taxon>
        <taxon>asterids</taxon>
        <taxon>lamiids</taxon>
        <taxon>Gentianales</taxon>
        <taxon>Rubiaceae</taxon>
        <taxon>Ixoroideae</taxon>
        <taxon>Gardenieae complex</taxon>
        <taxon>Bertiereae - Coffeeae clade</taxon>
        <taxon>Coffeeae</taxon>
        <taxon>Coffea</taxon>
    </lineage>
</organism>
<sequence>MIMCNVASPSRFSLQKQRLGSTTPHIGGLYHHWHLKYKRSIIITKIRSMKANEIKKFKSTAIVSDLSLIKIVISCIGAITTPQILSSNIFHRFHQNNFFLFPVLLKIKDKQKKRPDFCLS</sequence>
<dbReference type="Gramene" id="CDP14698">
    <property type="protein sequence ID" value="CDP14698"/>
    <property type="gene ID" value="GSCOC_T00042115001"/>
</dbReference>